<evidence type="ECO:0000313" key="1">
    <source>
        <dbReference type="EMBL" id="CEO49425.1"/>
    </source>
</evidence>
<dbReference type="EMBL" id="CDPU01000014">
    <property type="protein sequence ID" value="CEO49425.1"/>
    <property type="molecule type" value="Genomic_DNA"/>
</dbReference>
<reference evidence="1" key="1">
    <citation type="submission" date="2015-01" db="EMBL/GenBank/DDBJ databases">
        <authorList>
            <person name="Durling Mikael"/>
        </authorList>
    </citation>
    <scope>NUCLEOTIDE SEQUENCE</scope>
</reference>
<dbReference type="AlphaFoldDB" id="A0A0B7K3C6"/>
<dbReference type="PANTHER" id="PTHR31047">
    <property type="entry name" value="MEIOTICALLY UP-REGULATED GENE 157 PROTEIN"/>
    <property type="match status" value="1"/>
</dbReference>
<dbReference type="GO" id="GO:0003824">
    <property type="term" value="F:catalytic activity"/>
    <property type="evidence" value="ECO:0007669"/>
    <property type="project" value="UniProtKB-ARBA"/>
</dbReference>
<proteinExistence type="predicted"/>
<gene>
    <name evidence="1" type="ORF">BN869_000005482_1</name>
</gene>
<dbReference type="SMART" id="SM01149">
    <property type="entry name" value="DUF1237"/>
    <property type="match status" value="1"/>
</dbReference>
<name>A0A0B7K3C6_BIOOC</name>
<dbReference type="InterPro" id="IPR008928">
    <property type="entry name" value="6-hairpin_glycosidase_sf"/>
</dbReference>
<sequence length="680" mass="75616">MSKPLRLSGQDYASPLSFDLGNTKLNKTVDIGNNGVSASTDQFGRVLQLSTYHPIHGIIVATPYSQFDKTRYHDPQYVRQYRTKMLQMLANDEKGFGIVVEDLNLTFGLQHLSMSAARSSCTTKRGICITTTMHADDGGNFSQTVVLRNPTTAPMSVDYRINLRLSVHRASYGQLTEGGPLIPPDCENQLQLDGNTSFSVTNPLLRGCLLGSLTLDNKPHGLSGIQESVSTGVLSDAISPVQTITIDPESQVTLRAQFTLFASIPDKDPVFPSRTCSRGKQCLSSGWRDDSRCSTYIVRRNVDYILGNCVVPMPDDVVGLITDHVALPLGWNRDNYWQWRLLLNMYQRLDKLLEPTQRDVYKSRIERVLKGHLKWAHEVAERPHTFWHRSYVIAGKPKDGPTFQLDQQCYPLLELCDYSDAFPDDKTFVRGLVRGAAVHEVLSSIVSRRDTSSGLFPTDETPGDDAVDHPFHFSSHVLLWYTVYRIAKLFLEYGAPMGFSHQGVLDLAASIRRATLKHFIQDTEADEESGRGQRIAYLVDGLGTKTFYHDANDIPTIFAVQWGFLTSDAEIKAWHNTMAFALSPRNQLGYASGGDFSGLGSVHSKGPWPLGYFQELLYAHMMGDDAGREGAIKRIVGSMQWDGTFGEAVNVETGAVTSKAWFSWPGAMISAMIVEEGVCF</sequence>
<protein>
    <submittedName>
        <fullName evidence="1">Uncharacterized protein</fullName>
    </submittedName>
</protein>
<dbReference type="InterPro" id="IPR008313">
    <property type="entry name" value="GH125"/>
</dbReference>
<accession>A0A0B7K3C6</accession>
<dbReference type="Gene3D" id="1.50.10.10">
    <property type="match status" value="1"/>
</dbReference>
<dbReference type="GO" id="GO:0005975">
    <property type="term" value="P:carbohydrate metabolic process"/>
    <property type="evidence" value="ECO:0007669"/>
    <property type="project" value="InterPro"/>
</dbReference>
<dbReference type="PANTHER" id="PTHR31047:SF0">
    <property type="entry name" value="MEIOTICALLY UP-REGULATED GENE 157 PROTEIN"/>
    <property type="match status" value="1"/>
</dbReference>
<dbReference type="InterPro" id="IPR012341">
    <property type="entry name" value="6hp_glycosidase-like_sf"/>
</dbReference>
<dbReference type="Pfam" id="PF06824">
    <property type="entry name" value="Glyco_hydro_125"/>
    <property type="match status" value="1"/>
</dbReference>
<dbReference type="SUPFAM" id="SSF48208">
    <property type="entry name" value="Six-hairpin glycosidases"/>
    <property type="match status" value="1"/>
</dbReference>
<organism evidence="1">
    <name type="scientific">Bionectria ochroleuca</name>
    <name type="common">Gliocladium roseum</name>
    <dbReference type="NCBI Taxonomy" id="29856"/>
    <lineage>
        <taxon>Eukaryota</taxon>
        <taxon>Fungi</taxon>
        <taxon>Dikarya</taxon>
        <taxon>Ascomycota</taxon>
        <taxon>Pezizomycotina</taxon>
        <taxon>Sordariomycetes</taxon>
        <taxon>Hypocreomycetidae</taxon>
        <taxon>Hypocreales</taxon>
        <taxon>Bionectriaceae</taxon>
        <taxon>Clonostachys</taxon>
    </lineage>
</organism>